<evidence type="ECO:0000256" key="1">
    <source>
        <dbReference type="SAM" id="SignalP"/>
    </source>
</evidence>
<dbReference type="OrthoDB" id="9811471at2"/>
<dbReference type="GO" id="GO:0016740">
    <property type="term" value="F:transferase activity"/>
    <property type="evidence" value="ECO:0007669"/>
    <property type="project" value="UniProtKB-KW"/>
</dbReference>
<dbReference type="AlphaFoldDB" id="A0A095VNZ7"/>
<dbReference type="SUPFAM" id="SSF75304">
    <property type="entry name" value="Amidase signature (AS) enzymes"/>
    <property type="match status" value="1"/>
</dbReference>
<reference evidence="3 4" key="1">
    <citation type="journal article" date="2014" name="Genome Announc.">
        <title>Genome Sequence of Gammaproteobacterial Pseudohaliea rubra Type Strain DSM 19751, Isolated from Coastal Seawater of the Mediterranean Sea.</title>
        <authorList>
            <person name="Spring S."/>
            <person name="Fiebig A."/>
            <person name="Riedel T."/>
            <person name="Goker M."/>
            <person name="Klenk H.P."/>
        </authorList>
    </citation>
    <scope>NUCLEOTIDE SEQUENCE [LARGE SCALE GENOMIC DNA]</scope>
    <source>
        <strain evidence="3 4">DSM 19751</strain>
    </source>
</reference>
<dbReference type="PANTHER" id="PTHR42678:SF34">
    <property type="entry name" value="OS04G0183300 PROTEIN"/>
    <property type="match status" value="1"/>
</dbReference>
<dbReference type="RefSeq" id="WP_035517012.1">
    <property type="nucleotide sequence ID" value="NZ_KN234773.1"/>
</dbReference>
<gene>
    <name evidence="3" type="ORF">HRUBRA_02222</name>
</gene>
<dbReference type="STRING" id="1265313.HRUBRA_02222"/>
<proteinExistence type="predicted"/>
<dbReference type="InterPro" id="IPR036928">
    <property type="entry name" value="AS_sf"/>
</dbReference>
<dbReference type="HOGENOM" id="CLU_009600_14_4_6"/>
<dbReference type="eggNOG" id="COG0154">
    <property type="taxonomic scope" value="Bacteria"/>
</dbReference>
<keyword evidence="3" id="KW-0808">Transferase</keyword>
<name>A0A095VNZ7_9GAMM</name>
<dbReference type="PANTHER" id="PTHR42678">
    <property type="entry name" value="AMIDASE"/>
    <property type="match status" value="1"/>
</dbReference>
<evidence type="ECO:0000259" key="2">
    <source>
        <dbReference type="Pfam" id="PF01425"/>
    </source>
</evidence>
<organism evidence="3 4">
    <name type="scientific">Pseudohaliea rubra DSM 19751</name>
    <dbReference type="NCBI Taxonomy" id="1265313"/>
    <lineage>
        <taxon>Bacteria</taxon>
        <taxon>Pseudomonadati</taxon>
        <taxon>Pseudomonadota</taxon>
        <taxon>Gammaproteobacteria</taxon>
        <taxon>Cellvibrionales</taxon>
        <taxon>Halieaceae</taxon>
        <taxon>Pseudohaliea</taxon>
    </lineage>
</organism>
<evidence type="ECO:0000313" key="4">
    <source>
        <dbReference type="Proteomes" id="UP000029640"/>
    </source>
</evidence>
<dbReference type="Pfam" id="PF01425">
    <property type="entry name" value="Amidase"/>
    <property type="match status" value="1"/>
</dbReference>
<dbReference type="EMBL" id="AUVB01000063">
    <property type="protein sequence ID" value="KGE03182.1"/>
    <property type="molecule type" value="Genomic_DNA"/>
</dbReference>
<keyword evidence="1" id="KW-0732">Signal</keyword>
<feature type="chain" id="PRO_5001919590" evidence="1">
    <location>
        <begin position="20"/>
        <end position="487"/>
    </location>
</feature>
<dbReference type="Proteomes" id="UP000029640">
    <property type="component" value="Unassembled WGS sequence"/>
</dbReference>
<dbReference type="PATRIC" id="fig|1265313.6.peg.2192"/>
<evidence type="ECO:0000313" key="3">
    <source>
        <dbReference type="EMBL" id="KGE03182.1"/>
    </source>
</evidence>
<accession>A0A095VNZ7</accession>
<keyword evidence="4" id="KW-1185">Reference proteome</keyword>
<dbReference type="Gene3D" id="3.90.1300.10">
    <property type="entry name" value="Amidase signature (AS) domain"/>
    <property type="match status" value="1"/>
</dbReference>
<comment type="caution">
    <text evidence="3">The sequence shown here is derived from an EMBL/GenBank/DDBJ whole genome shotgun (WGS) entry which is preliminary data.</text>
</comment>
<dbReference type="InterPro" id="IPR023631">
    <property type="entry name" value="Amidase_dom"/>
</dbReference>
<sequence>MRLPFIALLACILSSLALAQHDPSGPATRAVQASLDRIALIDARYSAVIATNGARALAAAGAQDALPAPARAALPLAGRPVLLKDNIESRELPTTAGSLALVDNHTDRDAPLVAGLREAGAIIIGKTNLSEWANFRSLHSISGWSAVGGQTRNAVAPDRSPCGSSSGSAVAVALGYVAIAIGTETSGSIICPAAVNGVVGVKPTHGLIAGAGIVPLASSQDTAGPIAVDVTAAALALRAMADRDNPRAGAVVDGLGAVASLADPGGLRIGVLANSTGYDRRRDRQLTRVLATLEAGGATIIEGLRVDPYDGYGDDVETLLRYEFRRDLNAYLAGLPNTLAGLDLEALIAFNEAHSAKELRYFGQEIFLEARDLELSEADYEALRARVRRAARDDGLDRLFTEHHLDALAGVSSSLAWLIDEVNGDAFYGPGMASLPATAGNPHVTLPLGTIAGLPLGISLVGERYGDHELLRLAHWLERTHRISTGN</sequence>
<feature type="domain" description="Amidase" evidence="2">
    <location>
        <begin position="30"/>
        <end position="471"/>
    </location>
</feature>
<feature type="signal peptide" evidence="1">
    <location>
        <begin position="1"/>
        <end position="19"/>
    </location>
</feature>
<protein>
    <submittedName>
        <fullName evidence="3">Amidotransferase-related protein</fullName>
    </submittedName>
</protein>